<sequence length="404" mass="40927">MTNTASLSTIHEGSASPHRIRYAALVAMMVTSFVLVTAEFLPNGVLVELADGLGVTPGQAGQAVTVTALVGFLVAPTIGLLVPRLDRRTLLVWLTVGAAVSNLLVAIAPNLVTVLAARILLGAALSGFWSMSLTVSARIAGPEHLGRAVMFTTAGVSLATVAGVPLGVLLSALADWRTVFVGAAVVSAAVAIALRLLLPRVPAEGAAGLRDLGAALMHPGVALGLAGHVLIVFGHITAYTYIRLALERIEVGPAATGLDEGAIVLLLAVFGAGGLIGNVVTAAIVDRHLALLSGVVPVLVGLPILAIVLWPHSLALVAAAVLVWGASFAAWLIVLNAWIGRRLPDRLEEGGGLVVAGFQGAIMLAAGIGGLIVDLSGVEVTYITGVIAVAVGALIFGTAARRAD</sequence>
<feature type="transmembrane region" description="Helical" evidence="6">
    <location>
        <begin position="148"/>
        <end position="173"/>
    </location>
</feature>
<dbReference type="PANTHER" id="PTHR43124:SF5">
    <property type="entry name" value="PURINE RIBONUCLEOSIDE EFFLUX PUMP NEPI"/>
    <property type="match status" value="1"/>
</dbReference>
<dbReference type="EMBL" id="SPQB01000010">
    <property type="protein sequence ID" value="TFU33322.1"/>
    <property type="molecule type" value="Genomic_DNA"/>
</dbReference>
<feature type="transmembrane region" description="Helical" evidence="6">
    <location>
        <begin position="289"/>
        <end position="310"/>
    </location>
</feature>
<dbReference type="Proteomes" id="UP000298358">
    <property type="component" value="Unassembled WGS sequence"/>
</dbReference>
<feature type="transmembrane region" description="Helical" evidence="6">
    <location>
        <begin position="20"/>
        <end position="41"/>
    </location>
</feature>
<feature type="transmembrane region" description="Helical" evidence="6">
    <location>
        <begin position="316"/>
        <end position="339"/>
    </location>
</feature>
<evidence type="ECO:0000256" key="2">
    <source>
        <dbReference type="ARBA" id="ARBA00022475"/>
    </source>
</evidence>
<comment type="subcellular location">
    <subcellularLocation>
        <location evidence="1">Cell membrane</location>
        <topology evidence="1">Multi-pass membrane protein</topology>
    </subcellularLocation>
</comment>
<organism evidence="8 9">
    <name type="scientific">Microbacterium paludicola</name>
    <dbReference type="NCBI Taxonomy" id="300019"/>
    <lineage>
        <taxon>Bacteria</taxon>
        <taxon>Bacillati</taxon>
        <taxon>Actinomycetota</taxon>
        <taxon>Actinomycetes</taxon>
        <taxon>Micrococcales</taxon>
        <taxon>Microbacteriaceae</taxon>
        <taxon>Microbacterium</taxon>
    </lineage>
</organism>
<feature type="transmembrane region" description="Helical" evidence="6">
    <location>
        <begin position="179"/>
        <end position="198"/>
    </location>
</feature>
<dbReference type="GO" id="GO:0022857">
    <property type="term" value="F:transmembrane transporter activity"/>
    <property type="evidence" value="ECO:0007669"/>
    <property type="project" value="InterPro"/>
</dbReference>
<dbReference type="InterPro" id="IPR011701">
    <property type="entry name" value="MFS"/>
</dbReference>
<evidence type="ECO:0000313" key="9">
    <source>
        <dbReference type="Proteomes" id="UP000298358"/>
    </source>
</evidence>
<protein>
    <submittedName>
        <fullName evidence="8">MFS transporter</fullName>
    </submittedName>
</protein>
<dbReference type="OrthoDB" id="9814237at2"/>
<dbReference type="InterPro" id="IPR036259">
    <property type="entry name" value="MFS_trans_sf"/>
</dbReference>
<evidence type="ECO:0000259" key="7">
    <source>
        <dbReference type="PROSITE" id="PS50850"/>
    </source>
</evidence>
<accession>A0A4Y9FXQ0</accession>
<dbReference type="InterPro" id="IPR020846">
    <property type="entry name" value="MFS_dom"/>
</dbReference>
<keyword evidence="5 6" id="KW-0472">Membrane</keyword>
<dbReference type="PROSITE" id="PS50850">
    <property type="entry name" value="MFS"/>
    <property type="match status" value="1"/>
</dbReference>
<feature type="transmembrane region" description="Helical" evidence="6">
    <location>
        <begin position="90"/>
        <end position="109"/>
    </location>
</feature>
<comment type="caution">
    <text evidence="8">The sequence shown here is derived from an EMBL/GenBank/DDBJ whole genome shotgun (WGS) entry which is preliminary data.</text>
</comment>
<feature type="transmembrane region" description="Helical" evidence="6">
    <location>
        <begin position="351"/>
        <end position="373"/>
    </location>
</feature>
<keyword evidence="2" id="KW-1003">Cell membrane</keyword>
<dbReference type="PANTHER" id="PTHR43124">
    <property type="entry name" value="PURINE EFFLUX PUMP PBUE"/>
    <property type="match status" value="1"/>
</dbReference>
<feature type="domain" description="Major facilitator superfamily (MFS) profile" evidence="7">
    <location>
        <begin position="20"/>
        <end position="403"/>
    </location>
</feature>
<evidence type="ECO:0000256" key="3">
    <source>
        <dbReference type="ARBA" id="ARBA00022692"/>
    </source>
</evidence>
<keyword evidence="3 6" id="KW-0812">Transmembrane</keyword>
<dbReference type="RefSeq" id="WP_135113985.1">
    <property type="nucleotide sequence ID" value="NZ_JADGLL010000010.1"/>
</dbReference>
<name>A0A4Y9FXQ0_9MICO</name>
<feature type="transmembrane region" description="Helical" evidence="6">
    <location>
        <begin position="115"/>
        <end position="136"/>
    </location>
</feature>
<feature type="transmembrane region" description="Helical" evidence="6">
    <location>
        <begin position="262"/>
        <end position="282"/>
    </location>
</feature>
<feature type="transmembrane region" description="Helical" evidence="6">
    <location>
        <begin position="61"/>
        <end position="83"/>
    </location>
</feature>
<dbReference type="GO" id="GO:0005886">
    <property type="term" value="C:plasma membrane"/>
    <property type="evidence" value="ECO:0007669"/>
    <property type="project" value="UniProtKB-SubCell"/>
</dbReference>
<gene>
    <name evidence="8" type="ORF">E4U02_06240</name>
</gene>
<feature type="transmembrane region" description="Helical" evidence="6">
    <location>
        <begin position="219"/>
        <end position="242"/>
    </location>
</feature>
<evidence type="ECO:0000256" key="5">
    <source>
        <dbReference type="ARBA" id="ARBA00023136"/>
    </source>
</evidence>
<dbReference type="AlphaFoldDB" id="A0A4Y9FXQ0"/>
<keyword evidence="4 6" id="KW-1133">Transmembrane helix</keyword>
<dbReference type="SUPFAM" id="SSF103473">
    <property type="entry name" value="MFS general substrate transporter"/>
    <property type="match status" value="1"/>
</dbReference>
<evidence type="ECO:0000256" key="4">
    <source>
        <dbReference type="ARBA" id="ARBA00022989"/>
    </source>
</evidence>
<dbReference type="InterPro" id="IPR050189">
    <property type="entry name" value="MFS_Efflux_Transporters"/>
</dbReference>
<evidence type="ECO:0000256" key="1">
    <source>
        <dbReference type="ARBA" id="ARBA00004651"/>
    </source>
</evidence>
<evidence type="ECO:0000313" key="8">
    <source>
        <dbReference type="EMBL" id="TFU33322.1"/>
    </source>
</evidence>
<proteinExistence type="predicted"/>
<evidence type="ECO:0000256" key="6">
    <source>
        <dbReference type="SAM" id="Phobius"/>
    </source>
</evidence>
<dbReference type="CDD" id="cd17324">
    <property type="entry name" value="MFS_NepI_like"/>
    <property type="match status" value="1"/>
</dbReference>
<reference evidence="8 9" key="1">
    <citation type="submission" date="2019-03" db="EMBL/GenBank/DDBJ databases">
        <title>Diversity of the mouse oral microbiome.</title>
        <authorList>
            <person name="Joseph S."/>
            <person name="Aduse-Opoku J."/>
            <person name="Curtis M."/>
            <person name="Wade W."/>
            <person name="Hashim A."/>
        </authorList>
    </citation>
    <scope>NUCLEOTIDE SEQUENCE [LARGE SCALE GENOMIC DNA]</scope>
    <source>
        <strain evidence="8 9">P1012</strain>
    </source>
</reference>
<keyword evidence="9" id="KW-1185">Reference proteome</keyword>
<dbReference type="Gene3D" id="1.20.1250.20">
    <property type="entry name" value="MFS general substrate transporter like domains"/>
    <property type="match status" value="1"/>
</dbReference>
<feature type="transmembrane region" description="Helical" evidence="6">
    <location>
        <begin position="379"/>
        <end position="400"/>
    </location>
</feature>
<dbReference type="Pfam" id="PF07690">
    <property type="entry name" value="MFS_1"/>
    <property type="match status" value="1"/>
</dbReference>